<dbReference type="Pfam" id="PF00653">
    <property type="entry name" value="BIR"/>
    <property type="match status" value="1"/>
</dbReference>
<dbReference type="RefSeq" id="XP_031557161.1">
    <property type="nucleotide sequence ID" value="XM_031701301.1"/>
</dbReference>
<protein>
    <submittedName>
        <fullName evidence="5">E3 ubiquitin-protein ligase XIAP-like</fullName>
    </submittedName>
</protein>
<dbReference type="CDD" id="cd00022">
    <property type="entry name" value="BIR"/>
    <property type="match status" value="1"/>
</dbReference>
<dbReference type="GO" id="GO:0051726">
    <property type="term" value="P:regulation of cell cycle"/>
    <property type="evidence" value="ECO:0007669"/>
    <property type="project" value="TreeGrafter"/>
</dbReference>
<dbReference type="InParanoid" id="A0A6P8HN91"/>
<evidence type="ECO:0000256" key="3">
    <source>
        <dbReference type="SAM" id="SignalP"/>
    </source>
</evidence>
<evidence type="ECO:0000313" key="5">
    <source>
        <dbReference type="RefSeq" id="XP_031557161.1"/>
    </source>
</evidence>
<proteinExistence type="predicted"/>
<gene>
    <name evidence="5" type="primary">LOC116293821</name>
</gene>
<dbReference type="InterPro" id="IPR050784">
    <property type="entry name" value="IAP"/>
</dbReference>
<keyword evidence="3" id="KW-0732">Signal</keyword>
<evidence type="ECO:0000313" key="4">
    <source>
        <dbReference type="Proteomes" id="UP000515163"/>
    </source>
</evidence>
<keyword evidence="2" id="KW-0812">Transmembrane</keyword>
<name>A0A6P8HN91_ACTTE</name>
<evidence type="ECO:0000256" key="2">
    <source>
        <dbReference type="SAM" id="Phobius"/>
    </source>
</evidence>
<organism evidence="4 5">
    <name type="scientific">Actinia tenebrosa</name>
    <name type="common">Australian red waratah sea anemone</name>
    <dbReference type="NCBI Taxonomy" id="6105"/>
    <lineage>
        <taxon>Eukaryota</taxon>
        <taxon>Metazoa</taxon>
        <taxon>Cnidaria</taxon>
        <taxon>Anthozoa</taxon>
        <taxon>Hexacorallia</taxon>
        <taxon>Actiniaria</taxon>
        <taxon>Actiniidae</taxon>
        <taxon>Actinia</taxon>
    </lineage>
</organism>
<keyword evidence="2" id="KW-1133">Transmembrane helix</keyword>
<reference evidence="5" key="1">
    <citation type="submission" date="2025-08" db="UniProtKB">
        <authorList>
            <consortium name="RefSeq"/>
        </authorList>
    </citation>
    <scope>IDENTIFICATION</scope>
    <source>
        <tissue evidence="5">Tentacle</tissue>
    </source>
</reference>
<dbReference type="GO" id="GO:0005634">
    <property type="term" value="C:nucleus"/>
    <property type="evidence" value="ECO:0007669"/>
    <property type="project" value="TreeGrafter"/>
</dbReference>
<dbReference type="InterPro" id="IPR001370">
    <property type="entry name" value="BIR_rpt"/>
</dbReference>
<feature type="signal peptide" evidence="3">
    <location>
        <begin position="1"/>
        <end position="18"/>
    </location>
</feature>
<dbReference type="Proteomes" id="UP000515163">
    <property type="component" value="Unplaced"/>
</dbReference>
<dbReference type="SMART" id="SM00238">
    <property type="entry name" value="BIR"/>
    <property type="match status" value="1"/>
</dbReference>
<accession>A0A6P8HN91</accession>
<feature type="transmembrane region" description="Helical" evidence="2">
    <location>
        <begin position="56"/>
        <end position="74"/>
    </location>
</feature>
<dbReference type="KEGG" id="aten:116293821"/>
<dbReference type="GO" id="GO:0005737">
    <property type="term" value="C:cytoplasm"/>
    <property type="evidence" value="ECO:0007669"/>
    <property type="project" value="TreeGrafter"/>
</dbReference>
<keyword evidence="4" id="KW-1185">Reference proteome</keyword>
<keyword evidence="2" id="KW-0472">Membrane</keyword>
<dbReference type="SUPFAM" id="SSF57924">
    <property type="entry name" value="Inhibitor of apoptosis (IAP) repeat"/>
    <property type="match status" value="1"/>
</dbReference>
<dbReference type="PANTHER" id="PTHR10044">
    <property type="entry name" value="INHIBITOR OF APOPTOSIS"/>
    <property type="match status" value="1"/>
</dbReference>
<dbReference type="GeneID" id="116293821"/>
<dbReference type="OrthoDB" id="4034597at2759"/>
<dbReference type="GO" id="GO:0061630">
    <property type="term" value="F:ubiquitin protein ligase activity"/>
    <property type="evidence" value="ECO:0007669"/>
    <property type="project" value="TreeGrafter"/>
</dbReference>
<dbReference type="GO" id="GO:0043027">
    <property type="term" value="F:cysteine-type endopeptidase inhibitor activity involved in apoptotic process"/>
    <property type="evidence" value="ECO:0007669"/>
    <property type="project" value="TreeGrafter"/>
</dbReference>
<feature type="chain" id="PRO_5028205063" evidence="3">
    <location>
        <begin position="19"/>
        <end position="313"/>
    </location>
</feature>
<sequence length="313" mass="35347">MGVKLKLFALAVLGVAFALVYPTAKKNYEKHVKPHVHLVAKIYTTAKEFNILGYHIPWRYILPIIALFIAYKLYKRRKRRKEAELLAKQQSGQLYMTEEQAPKPPPTKNAVKTEEKEPKAPQASPPPTLDPKDLSLLGNRVRTFNYWPATSSANVFDLARAGFVFTGRDDVVECYKCKGTLKQWKVDDKALDAHKEFYPDCPFLKELDTSKVDSDVLTRLLNLNDVNEGVGRRLKQLQAVQSKSKSIEPANKHLGELQKRLDTTERTMHLVMKQMEAVTKCLAKTLADDPALSGDRSLAEITEGLANLKESNV</sequence>
<dbReference type="AlphaFoldDB" id="A0A6P8HN91"/>
<dbReference type="PANTHER" id="PTHR10044:SF139">
    <property type="entry name" value="DEATH-ASSOCIATED INHIBITOR OF APOPTOSIS 2"/>
    <property type="match status" value="1"/>
</dbReference>
<evidence type="ECO:0000256" key="1">
    <source>
        <dbReference type="SAM" id="MobiDB-lite"/>
    </source>
</evidence>
<dbReference type="GO" id="GO:0031398">
    <property type="term" value="P:positive regulation of protein ubiquitination"/>
    <property type="evidence" value="ECO:0007669"/>
    <property type="project" value="TreeGrafter"/>
</dbReference>
<dbReference type="GO" id="GO:0043066">
    <property type="term" value="P:negative regulation of apoptotic process"/>
    <property type="evidence" value="ECO:0007669"/>
    <property type="project" value="TreeGrafter"/>
</dbReference>
<feature type="region of interest" description="Disordered" evidence="1">
    <location>
        <begin position="96"/>
        <end position="134"/>
    </location>
</feature>
<dbReference type="Gene3D" id="1.10.1170.10">
    <property type="entry name" value="Inhibitor Of Apoptosis Protein (2mihbC-IAP-1), Chain A"/>
    <property type="match status" value="1"/>
</dbReference>
<dbReference type="PROSITE" id="PS50143">
    <property type="entry name" value="BIR_REPEAT_2"/>
    <property type="match status" value="1"/>
</dbReference>